<feature type="transmembrane region" description="Helical" evidence="5">
    <location>
        <begin position="168"/>
        <end position="188"/>
    </location>
</feature>
<evidence type="ECO:0000313" key="8">
    <source>
        <dbReference type="Proteomes" id="UP001140453"/>
    </source>
</evidence>
<comment type="subcellular location">
    <subcellularLocation>
        <location evidence="1">Membrane</location>
        <topology evidence="1">Multi-pass membrane protein</topology>
    </subcellularLocation>
</comment>
<dbReference type="InterPro" id="IPR011701">
    <property type="entry name" value="MFS"/>
</dbReference>
<protein>
    <recommendedName>
        <fullName evidence="6">Major facilitator superfamily (MFS) profile domain-containing protein</fullName>
    </recommendedName>
</protein>
<name>A0A9W8YYZ4_9PEZI</name>
<dbReference type="Gene3D" id="1.20.1250.20">
    <property type="entry name" value="MFS general substrate transporter like domains"/>
    <property type="match status" value="1"/>
</dbReference>
<dbReference type="InterPro" id="IPR036259">
    <property type="entry name" value="MFS_trans_sf"/>
</dbReference>
<dbReference type="Proteomes" id="UP001140453">
    <property type="component" value="Unassembled WGS sequence"/>
</dbReference>
<evidence type="ECO:0000259" key="6">
    <source>
        <dbReference type="PROSITE" id="PS50850"/>
    </source>
</evidence>
<feature type="transmembrane region" description="Helical" evidence="5">
    <location>
        <begin position="389"/>
        <end position="406"/>
    </location>
</feature>
<organism evidence="7 8">
    <name type="scientific">Gnomoniopsis smithogilvyi</name>
    <dbReference type="NCBI Taxonomy" id="1191159"/>
    <lineage>
        <taxon>Eukaryota</taxon>
        <taxon>Fungi</taxon>
        <taxon>Dikarya</taxon>
        <taxon>Ascomycota</taxon>
        <taxon>Pezizomycotina</taxon>
        <taxon>Sordariomycetes</taxon>
        <taxon>Sordariomycetidae</taxon>
        <taxon>Diaporthales</taxon>
        <taxon>Gnomoniaceae</taxon>
        <taxon>Gnomoniopsis</taxon>
    </lineage>
</organism>
<comment type="caution">
    <text evidence="7">The sequence shown here is derived from an EMBL/GenBank/DDBJ whole genome shotgun (WGS) entry which is preliminary data.</text>
</comment>
<evidence type="ECO:0000256" key="5">
    <source>
        <dbReference type="SAM" id="Phobius"/>
    </source>
</evidence>
<feature type="transmembrane region" description="Helical" evidence="5">
    <location>
        <begin position="80"/>
        <end position="100"/>
    </location>
</feature>
<gene>
    <name evidence="7" type="ORF">N0V93_002528</name>
</gene>
<feature type="transmembrane region" description="Helical" evidence="5">
    <location>
        <begin position="318"/>
        <end position="339"/>
    </location>
</feature>
<dbReference type="PANTHER" id="PTHR23502">
    <property type="entry name" value="MAJOR FACILITATOR SUPERFAMILY"/>
    <property type="match status" value="1"/>
</dbReference>
<dbReference type="PROSITE" id="PS50850">
    <property type="entry name" value="MFS"/>
    <property type="match status" value="1"/>
</dbReference>
<dbReference type="OrthoDB" id="3066029at2759"/>
<feature type="transmembrane region" description="Helical" evidence="5">
    <location>
        <begin position="277"/>
        <end position="297"/>
    </location>
</feature>
<keyword evidence="8" id="KW-1185">Reference proteome</keyword>
<feature type="transmembrane region" description="Helical" evidence="5">
    <location>
        <begin position="345"/>
        <end position="368"/>
    </location>
</feature>
<keyword evidence="3 5" id="KW-1133">Transmembrane helix</keyword>
<evidence type="ECO:0000256" key="2">
    <source>
        <dbReference type="ARBA" id="ARBA00022692"/>
    </source>
</evidence>
<dbReference type="SUPFAM" id="SSF103473">
    <property type="entry name" value="MFS general substrate transporter"/>
    <property type="match status" value="1"/>
</dbReference>
<evidence type="ECO:0000256" key="4">
    <source>
        <dbReference type="ARBA" id="ARBA00023136"/>
    </source>
</evidence>
<evidence type="ECO:0000313" key="7">
    <source>
        <dbReference type="EMBL" id="KAJ4393320.1"/>
    </source>
</evidence>
<feature type="transmembrane region" description="Helical" evidence="5">
    <location>
        <begin position="239"/>
        <end position="257"/>
    </location>
</feature>
<evidence type="ECO:0000256" key="1">
    <source>
        <dbReference type="ARBA" id="ARBA00004141"/>
    </source>
</evidence>
<feature type="domain" description="Major facilitator superfamily (MFS) profile" evidence="6">
    <location>
        <begin position="14"/>
        <end position="437"/>
    </location>
</feature>
<dbReference type="PANTHER" id="PTHR23502:SF152">
    <property type="entry name" value="MAJOR FACILITATOR SUPERFAMILY (MFS) PROFILE DOMAIN-CONTAINING PROTEIN-RELATED"/>
    <property type="match status" value="1"/>
</dbReference>
<accession>A0A9W8YYZ4</accession>
<feature type="transmembrane region" description="Helical" evidence="5">
    <location>
        <begin position="412"/>
        <end position="433"/>
    </location>
</feature>
<dbReference type="InterPro" id="IPR020846">
    <property type="entry name" value="MFS_dom"/>
</dbReference>
<dbReference type="GO" id="GO:0005886">
    <property type="term" value="C:plasma membrane"/>
    <property type="evidence" value="ECO:0007669"/>
    <property type="project" value="TreeGrafter"/>
</dbReference>
<dbReference type="AlphaFoldDB" id="A0A9W8YYZ4"/>
<feature type="transmembrane region" description="Helical" evidence="5">
    <location>
        <begin position="12"/>
        <end position="37"/>
    </location>
</feature>
<feature type="transmembrane region" description="Helical" evidence="5">
    <location>
        <begin position="106"/>
        <end position="126"/>
    </location>
</feature>
<feature type="transmembrane region" description="Helical" evidence="5">
    <location>
        <begin position="49"/>
        <end position="68"/>
    </location>
</feature>
<feature type="transmembrane region" description="Helical" evidence="5">
    <location>
        <begin position="138"/>
        <end position="162"/>
    </location>
</feature>
<dbReference type="Pfam" id="PF07690">
    <property type="entry name" value="MFS_1"/>
    <property type="match status" value="1"/>
</dbReference>
<dbReference type="EMBL" id="JAPEVB010000002">
    <property type="protein sequence ID" value="KAJ4393320.1"/>
    <property type="molecule type" value="Genomic_DNA"/>
</dbReference>
<reference evidence="7" key="1">
    <citation type="submission" date="2022-10" db="EMBL/GenBank/DDBJ databases">
        <title>Tapping the CABI collections for fungal endophytes: first genome assemblies for Collariella, Neodidymelliopsis, Ascochyta clinopodiicola, Didymella pomorum, Didymosphaeria variabile, Neocosmospora piperis and Neocucurbitaria cava.</title>
        <authorList>
            <person name="Hill R."/>
        </authorList>
    </citation>
    <scope>NUCLEOTIDE SEQUENCE</scope>
    <source>
        <strain evidence="7">IMI 355082</strain>
    </source>
</reference>
<sequence>MANDELPIWRKHMVVFVVSWMALMATFSITSLLTAIPEIASELSTTIEILNVTNAATLIAMGVSSLIWSPLSEVFGRRLIYNIAISVMVASSIGVAVAPTMALFTALRLICGFTGTFFMVSGQIIITDIFEPAVRGRATACLMIGSVAGPALGPCAGGLIVTYSDWRVIFWLQAAMAGLGLILSLIFVPTIHRRVDSDLSANCKTTQDRQPVHQSPRLALSLAKFNPVRVLKQLNHPEILLAGITCGFLSATQYTLLTSVRHVINPRFHLTTPLVSGLFYISPGLGLVLGSILGGKMSDAAVKSYVQKKGTRRPKDRLNSGLLGLFIILPAALLIYAWPLQMERGGLALPMIAAFWIGIGLMGTFNGINTYMSEVRPAEKTEVVAAKYIMQYAFGAISTAIIVPLIDSVGVGWAFTLWTFLDILGGIFILFIARFSPDSWI</sequence>
<evidence type="ECO:0000256" key="3">
    <source>
        <dbReference type="ARBA" id="ARBA00022989"/>
    </source>
</evidence>
<keyword evidence="2 5" id="KW-0812">Transmembrane</keyword>
<dbReference type="GO" id="GO:0022857">
    <property type="term" value="F:transmembrane transporter activity"/>
    <property type="evidence" value="ECO:0007669"/>
    <property type="project" value="InterPro"/>
</dbReference>
<keyword evidence="4 5" id="KW-0472">Membrane</keyword>
<proteinExistence type="predicted"/>